<dbReference type="InterPro" id="IPR027417">
    <property type="entry name" value="P-loop_NTPase"/>
</dbReference>
<dbReference type="InterPro" id="IPR010285">
    <property type="entry name" value="DNA_helicase_pif1-like_DEAD"/>
</dbReference>
<name>A0A3E5G5A6_9FIRM</name>
<dbReference type="GO" id="GO:0003678">
    <property type="term" value="F:DNA helicase activity"/>
    <property type="evidence" value="ECO:0007669"/>
    <property type="project" value="InterPro"/>
</dbReference>
<dbReference type="EMBL" id="QSVN01000028">
    <property type="protein sequence ID" value="RGO29445.1"/>
    <property type="molecule type" value="Genomic_DNA"/>
</dbReference>
<comment type="caution">
    <text evidence="2">The sequence shown here is derived from an EMBL/GenBank/DDBJ whole genome shotgun (WGS) entry which is preliminary data.</text>
</comment>
<dbReference type="AlphaFoldDB" id="A0A3E5G5A6"/>
<dbReference type="Pfam" id="PF05970">
    <property type="entry name" value="PIF1"/>
    <property type="match status" value="1"/>
</dbReference>
<gene>
    <name evidence="2" type="ORF">DXB16_14280</name>
</gene>
<evidence type="ECO:0000313" key="2">
    <source>
        <dbReference type="EMBL" id="RGO29445.1"/>
    </source>
</evidence>
<sequence length="427" mass="47453">MALSIAINGENLFITGGGGVGKSYITNLIAQELENLGKNVLKCASTGKAAIIIGGETCHHLFKIPLRMTWKATPKLTQDSPLFYADTIIIDEVSMLRIDVFNFIVKTLEYVNNSPQRRMRPHIQLIIVGDFFQLPPVMPFPRDGSLPISTVLSTYYGYDVGNGYAFHSMGWKKCNFTVCILKKVVRQKDAAMINALSDIRYGLRDGFTFFQGLNNSKFDKTDAIFLCGKKASAEEINRKSLNKLSSPEHIYYSKGTGNITNDDKQAPDLLTLKEGAHVILLQNTAEYQNGSSGIIVNLYKKSVDVKICATNKIVNVTYATWNAERYFFNVTTQKIEQKTVGTFSQLPLQLGYAITIHKSQGTTLDKVILSLGSSHYPEIFSYGQLYVALSRVTSAKNLQILGDFNTVPVLAAPEVLEFYKNITPFTS</sequence>
<dbReference type="Gene3D" id="3.40.50.300">
    <property type="entry name" value="P-loop containing nucleotide triphosphate hydrolases"/>
    <property type="match status" value="2"/>
</dbReference>
<dbReference type="Proteomes" id="UP000261285">
    <property type="component" value="Unassembled WGS sequence"/>
</dbReference>
<evidence type="ECO:0000313" key="3">
    <source>
        <dbReference type="Proteomes" id="UP000261285"/>
    </source>
</evidence>
<organism evidence="2 3">
    <name type="scientific">Dorea longicatena</name>
    <dbReference type="NCBI Taxonomy" id="88431"/>
    <lineage>
        <taxon>Bacteria</taxon>
        <taxon>Bacillati</taxon>
        <taxon>Bacillota</taxon>
        <taxon>Clostridia</taxon>
        <taxon>Lachnospirales</taxon>
        <taxon>Lachnospiraceae</taxon>
        <taxon>Dorea</taxon>
    </lineage>
</organism>
<feature type="domain" description="DNA helicase Pif1-like DEAD-box helicase" evidence="1">
    <location>
        <begin position="7"/>
        <end position="142"/>
    </location>
</feature>
<dbReference type="GO" id="GO:0000723">
    <property type="term" value="P:telomere maintenance"/>
    <property type="evidence" value="ECO:0007669"/>
    <property type="project" value="InterPro"/>
</dbReference>
<dbReference type="InterPro" id="IPR051055">
    <property type="entry name" value="PIF1_helicase"/>
</dbReference>
<dbReference type="SUPFAM" id="SSF52540">
    <property type="entry name" value="P-loop containing nucleoside triphosphate hydrolases"/>
    <property type="match status" value="2"/>
</dbReference>
<accession>A0A3E5G5A6</accession>
<protein>
    <recommendedName>
        <fullName evidence="1">DNA helicase Pif1-like DEAD-box helicase domain-containing protein</fullName>
    </recommendedName>
</protein>
<reference evidence="2 3" key="1">
    <citation type="submission" date="2018-08" db="EMBL/GenBank/DDBJ databases">
        <title>A genome reference for cultivated species of the human gut microbiota.</title>
        <authorList>
            <person name="Zou Y."/>
            <person name="Xue W."/>
            <person name="Luo G."/>
        </authorList>
    </citation>
    <scope>NUCLEOTIDE SEQUENCE [LARGE SCALE GENOMIC DNA]</scope>
    <source>
        <strain evidence="2 3">OM02-16</strain>
    </source>
</reference>
<dbReference type="Gene3D" id="2.30.30.940">
    <property type="match status" value="1"/>
</dbReference>
<dbReference type="CDD" id="cd18809">
    <property type="entry name" value="SF1_C_RecD"/>
    <property type="match status" value="1"/>
</dbReference>
<evidence type="ECO:0000259" key="1">
    <source>
        <dbReference type="Pfam" id="PF05970"/>
    </source>
</evidence>
<proteinExistence type="predicted"/>
<dbReference type="PANTHER" id="PTHR47642">
    <property type="entry name" value="ATP-DEPENDENT DNA HELICASE"/>
    <property type="match status" value="1"/>
</dbReference>
<dbReference type="GO" id="GO:0006281">
    <property type="term" value="P:DNA repair"/>
    <property type="evidence" value="ECO:0007669"/>
    <property type="project" value="InterPro"/>
</dbReference>